<evidence type="ECO:0000256" key="8">
    <source>
        <dbReference type="ARBA" id="ARBA00037998"/>
    </source>
</evidence>
<dbReference type="Pfam" id="PF02653">
    <property type="entry name" value="BPD_transp_2"/>
    <property type="match status" value="1"/>
</dbReference>
<dbReference type="GO" id="GO:0005886">
    <property type="term" value="C:plasma membrane"/>
    <property type="evidence" value="ECO:0007669"/>
    <property type="project" value="UniProtKB-SubCell"/>
</dbReference>
<name>A0A1I8ABU3_9BILA</name>
<keyword evidence="7 9" id="KW-0472">Membrane</keyword>
<comment type="subcellular location">
    <subcellularLocation>
        <location evidence="1">Cell membrane</location>
        <topology evidence="1">Multi-pass membrane protein</topology>
    </subcellularLocation>
</comment>
<keyword evidence="3" id="KW-1003">Cell membrane</keyword>
<dbReference type="PANTHER" id="PTHR11795">
    <property type="entry name" value="BRANCHED-CHAIN AMINO ACID TRANSPORT SYSTEM PERMEASE PROTEIN LIVH"/>
    <property type="match status" value="1"/>
</dbReference>
<dbReference type="GO" id="GO:0022857">
    <property type="term" value="F:transmembrane transporter activity"/>
    <property type="evidence" value="ECO:0007669"/>
    <property type="project" value="InterPro"/>
</dbReference>
<keyword evidence="10" id="KW-1185">Reference proteome</keyword>
<sequence>MLGALGVNQAWLFTGVFALGAFLAGLGGAVQLPRQPANLLLDLSVIGDAFVIVVVGGMGSIPGAYVAALIVAELKALCIALGTVTFFGVDFAFPKLTLVMVLVVLGVMAALPLMSDWFPYAPVLALDILVLALFSLSLHFMMGPGGMNSFGHAAYFGLGAYAAALLFKAAAL</sequence>
<feature type="transmembrane region" description="Helical" evidence="9">
    <location>
        <begin position="120"/>
        <end position="141"/>
    </location>
</feature>
<keyword evidence="4 9" id="KW-0812">Transmembrane</keyword>
<dbReference type="AlphaFoldDB" id="A0A1I8ABU3"/>
<evidence type="ECO:0000256" key="6">
    <source>
        <dbReference type="ARBA" id="ARBA00022989"/>
    </source>
</evidence>
<reference evidence="11" key="1">
    <citation type="submission" date="2016-11" db="UniProtKB">
        <authorList>
            <consortium name="WormBaseParasite"/>
        </authorList>
    </citation>
    <scope>IDENTIFICATION</scope>
</reference>
<keyword evidence="6 9" id="KW-1133">Transmembrane helix</keyword>
<dbReference type="InterPro" id="IPR001851">
    <property type="entry name" value="ABC_transp_permease"/>
</dbReference>
<dbReference type="WBParaSite" id="L893_g3850.t1">
    <property type="protein sequence ID" value="L893_g3850.t1"/>
    <property type="gene ID" value="L893_g3850"/>
</dbReference>
<evidence type="ECO:0000256" key="1">
    <source>
        <dbReference type="ARBA" id="ARBA00004651"/>
    </source>
</evidence>
<feature type="transmembrane region" description="Helical" evidence="9">
    <location>
        <begin position="12"/>
        <end position="32"/>
    </location>
</feature>
<comment type="similarity">
    <text evidence="8">Belongs to the binding-protein-dependent transport system permease family. LivHM subfamily.</text>
</comment>
<accession>A0A1I8ABU3</accession>
<evidence type="ECO:0000256" key="5">
    <source>
        <dbReference type="ARBA" id="ARBA00022970"/>
    </source>
</evidence>
<evidence type="ECO:0000256" key="3">
    <source>
        <dbReference type="ARBA" id="ARBA00022475"/>
    </source>
</evidence>
<evidence type="ECO:0000313" key="10">
    <source>
        <dbReference type="Proteomes" id="UP000095287"/>
    </source>
</evidence>
<evidence type="ECO:0000256" key="9">
    <source>
        <dbReference type="SAM" id="Phobius"/>
    </source>
</evidence>
<evidence type="ECO:0000256" key="2">
    <source>
        <dbReference type="ARBA" id="ARBA00022448"/>
    </source>
</evidence>
<keyword evidence="2" id="KW-0813">Transport</keyword>
<keyword evidence="5" id="KW-0029">Amino-acid transport</keyword>
<evidence type="ECO:0000256" key="7">
    <source>
        <dbReference type="ARBA" id="ARBA00023136"/>
    </source>
</evidence>
<protein>
    <submittedName>
        <fullName evidence="11">ABC transporter permease</fullName>
    </submittedName>
</protein>
<dbReference type="InterPro" id="IPR052157">
    <property type="entry name" value="BCAA_transport_permease"/>
</dbReference>
<dbReference type="PANTHER" id="PTHR11795:SF442">
    <property type="entry name" value="ABC TRANSPORTER ATP-BINDING PROTEIN"/>
    <property type="match status" value="1"/>
</dbReference>
<evidence type="ECO:0000313" key="11">
    <source>
        <dbReference type="WBParaSite" id="L893_g3850.t1"/>
    </source>
</evidence>
<proteinExistence type="inferred from homology"/>
<feature type="transmembrane region" description="Helical" evidence="9">
    <location>
        <begin position="153"/>
        <end position="171"/>
    </location>
</feature>
<feature type="transmembrane region" description="Helical" evidence="9">
    <location>
        <begin position="96"/>
        <end position="114"/>
    </location>
</feature>
<dbReference type="GO" id="GO:0006865">
    <property type="term" value="P:amino acid transport"/>
    <property type="evidence" value="ECO:0007669"/>
    <property type="project" value="UniProtKB-KW"/>
</dbReference>
<evidence type="ECO:0000256" key="4">
    <source>
        <dbReference type="ARBA" id="ARBA00022692"/>
    </source>
</evidence>
<dbReference type="Proteomes" id="UP000095287">
    <property type="component" value="Unplaced"/>
</dbReference>
<organism evidence="10 11">
    <name type="scientific">Steinernema glaseri</name>
    <dbReference type="NCBI Taxonomy" id="37863"/>
    <lineage>
        <taxon>Eukaryota</taxon>
        <taxon>Metazoa</taxon>
        <taxon>Ecdysozoa</taxon>
        <taxon>Nematoda</taxon>
        <taxon>Chromadorea</taxon>
        <taxon>Rhabditida</taxon>
        <taxon>Tylenchina</taxon>
        <taxon>Panagrolaimomorpha</taxon>
        <taxon>Strongyloidoidea</taxon>
        <taxon>Steinernematidae</taxon>
        <taxon>Steinernema</taxon>
    </lineage>
</organism>